<feature type="transmembrane region" description="Helical" evidence="1">
    <location>
        <begin position="113"/>
        <end position="136"/>
    </location>
</feature>
<dbReference type="Pfam" id="PF19877">
    <property type="entry name" value="DUF6350"/>
    <property type="match status" value="1"/>
</dbReference>
<evidence type="ECO:0000313" key="3">
    <source>
        <dbReference type="Proteomes" id="UP000244893"/>
    </source>
</evidence>
<dbReference type="RefSeq" id="WP_116754769.1">
    <property type="nucleotide sequence ID" value="NZ_JBHUEX010000001.1"/>
</dbReference>
<feature type="transmembrane region" description="Helical" evidence="1">
    <location>
        <begin position="246"/>
        <end position="268"/>
    </location>
</feature>
<feature type="transmembrane region" description="Helical" evidence="1">
    <location>
        <begin position="305"/>
        <end position="325"/>
    </location>
</feature>
<comment type="caution">
    <text evidence="2">The sequence shown here is derived from an EMBL/GenBank/DDBJ whole genome shotgun (WGS) entry which is preliminary data.</text>
</comment>
<feature type="transmembrane region" description="Helical" evidence="1">
    <location>
        <begin position="381"/>
        <end position="401"/>
    </location>
</feature>
<dbReference type="AlphaFoldDB" id="A0A2V1HVJ4"/>
<dbReference type="InterPro" id="IPR045931">
    <property type="entry name" value="DUF6350"/>
</dbReference>
<keyword evidence="1" id="KW-1133">Transmembrane helix</keyword>
<evidence type="ECO:0000256" key="1">
    <source>
        <dbReference type="SAM" id="Phobius"/>
    </source>
</evidence>
<feature type="transmembrane region" description="Helical" evidence="1">
    <location>
        <begin position="204"/>
        <end position="226"/>
    </location>
</feature>
<dbReference type="OrthoDB" id="3742900at2"/>
<feature type="transmembrane region" description="Helical" evidence="1">
    <location>
        <begin position="80"/>
        <end position="101"/>
    </location>
</feature>
<protein>
    <submittedName>
        <fullName evidence="2">Uncharacterized protein</fullName>
    </submittedName>
</protein>
<dbReference type="Proteomes" id="UP000244893">
    <property type="component" value="Unassembled WGS sequence"/>
</dbReference>
<reference evidence="2 3" key="1">
    <citation type="submission" date="2018-05" db="EMBL/GenBank/DDBJ databases">
        <title>Amnibacterium sp. M8JJ-5, whole genome shotgun sequence.</title>
        <authorList>
            <person name="Tuo L."/>
        </authorList>
    </citation>
    <scope>NUCLEOTIDE SEQUENCE [LARGE SCALE GENOMIC DNA]</scope>
    <source>
        <strain evidence="2 3">M8JJ-5</strain>
    </source>
</reference>
<dbReference type="EMBL" id="QEOP01000001">
    <property type="protein sequence ID" value="PVZ95030.1"/>
    <property type="molecule type" value="Genomic_DNA"/>
</dbReference>
<organism evidence="2 3">
    <name type="scientific">Amnibacterium flavum</name>
    <dbReference type="NCBI Taxonomy" id="2173173"/>
    <lineage>
        <taxon>Bacteria</taxon>
        <taxon>Bacillati</taxon>
        <taxon>Actinomycetota</taxon>
        <taxon>Actinomycetes</taxon>
        <taxon>Micrococcales</taxon>
        <taxon>Microbacteriaceae</taxon>
        <taxon>Amnibacterium</taxon>
    </lineage>
</organism>
<keyword evidence="3" id="KW-1185">Reference proteome</keyword>
<name>A0A2V1HVJ4_9MICO</name>
<accession>A0A2V1HVJ4</accession>
<feature type="transmembrane region" description="Helical" evidence="1">
    <location>
        <begin position="337"/>
        <end position="361"/>
    </location>
</feature>
<proteinExistence type="predicted"/>
<keyword evidence="1" id="KW-0812">Transmembrane</keyword>
<keyword evidence="1" id="KW-0472">Membrane</keyword>
<evidence type="ECO:0000313" key="2">
    <source>
        <dbReference type="EMBL" id="PVZ95030.1"/>
    </source>
</evidence>
<feature type="transmembrane region" description="Helical" evidence="1">
    <location>
        <begin position="7"/>
        <end position="35"/>
    </location>
</feature>
<sequence>MNRPLTALFAALEALLVVGIGLGILLVPLTALWAFEFDLQIDWTVFYRAAADLWLIGHGVDVRFALDLPLVAGATPGEPFVVTIAALGLALLTALLGVRAGRRLLETDHPGTAITVTLGTFAGLSAIIALTAGVGAAQPSRWQGVLFPTLVFTVGIILGAVIPSGEVRRRPTSSRPSPFARLAEATLDRLPEGAIQWVSWSLRLGGVAAAGLMAVAAILVAGLLVIGYSTVITLYESLQSGVLGGAALTIAQLALLPNLVIWAAAWLVGPGFAIGTGSSVSPVGTALGPVPSLPVLGAIPTTDSAFGFLGLAAPIVVAFLAGALLRSRLNAGWRGELSTATVIGLGVSGGVVAGVALGLLSWAAAGSAGVGRLTDIGSDPWLVGAFAALETAVAMTIGLVVSGRRERPSEE</sequence>
<feature type="transmembrane region" description="Helical" evidence="1">
    <location>
        <begin position="142"/>
        <end position="162"/>
    </location>
</feature>
<gene>
    <name evidence="2" type="ORF">DDQ50_00380</name>
</gene>